<comment type="caution">
    <text evidence="5">The sequence shown here is derived from an EMBL/GenBank/DDBJ whole genome shotgun (WGS) entry which is preliminary data.</text>
</comment>
<keyword evidence="2" id="KW-0378">Hydrolase</keyword>
<evidence type="ECO:0000313" key="5">
    <source>
        <dbReference type="EMBL" id="TCK06435.1"/>
    </source>
</evidence>
<dbReference type="AlphaFoldDB" id="A0A4R1GHZ5"/>
<dbReference type="RefSeq" id="WP_132524975.1">
    <property type="nucleotide sequence ID" value="NZ_SMFV01000001.1"/>
</dbReference>
<dbReference type="InterPro" id="IPR027417">
    <property type="entry name" value="P-loop_NTPase"/>
</dbReference>
<name>A0A4R1GHZ5_9BACT</name>
<reference evidence="5 6" key="1">
    <citation type="submission" date="2019-03" db="EMBL/GenBank/DDBJ databases">
        <title>Genomic Encyclopedia of Archaeal and Bacterial Type Strains, Phase II (KMG-II): from individual species to whole genera.</title>
        <authorList>
            <person name="Goeker M."/>
        </authorList>
    </citation>
    <scope>NUCLEOTIDE SEQUENCE [LARGE SCALE GENOMIC DNA]</scope>
    <source>
        <strain evidence="5 6">DSM 24425</strain>
    </source>
</reference>
<dbReference type="Pfam" id="PF03266">
    <property type="entry name" value="NTPase_1"/>
    <property type="match status" value="1"/>
</dbReference>
<proteinExistence type="inferred from homology"/>
<evidence type="ECO:0000256" key="2">
    <source>
        <dbReference type="ARBA" id="ARBA00022801"/>
    </source>
</evidence>
<feature type="domain" description="AAA+ ATPase" evidence="4">
    <location>
        <begin position="1"/>
        <end position="158"/>
    </location>
</feature>
<dbReference type="PANTHER" id="PTHR43146">
    <property type="entry name" value="CANCER-RELATED NUCLEOSIDE-TRIPHOSPHATASE"/>
    <property type="match status" value="1"/>
</dbReference>
<protein>
    <submittedName>
        <fullName evidence="5">Nucleoside-triphosphatase</fullName>
    </submittedName>
</protein>
<dbReference type="NCBIfam" id="NF010248">
    <property type="entry name" value="PRK13695.1"/>
    <property type="match status" value="1"/>
</dbReference>
<keyword evidence="6" id="KW-1185">Reference proteome</keyword>
<evidence type="ECO:0000256" key="1">
    <source>
        <dbReference type="ARBA" id="ARBA00022741"/>
    </source>
</evidence>
<organism evidence="5 6">
    <name type="scientific">Phorcysia thermohydrogeniphila</name>
    <dbReference type="NCBI Taxonomy" id="936138"/>
    <lineage>
        <taxon>Bacteria</taxon>
        <taxon>Pseudomonadati</taxon>
        <taxon>Aquificota</taxon>
        <taxon>Aquificia</taxon>
        <taxon>Desulfurobacteriales</taxon>
        <taxon>Desulfurobacteriaceae</taxon>
        <taxon>Phorcysia</taxon>
    </lineage>
</organism>
<dbReference type="GO" id="GO:0005524">
    <property type="term" value="F:ATP binding"/>
    <property type="evidence" value="ECO:0007669"/>
    <property type="project" value="UniProtKB-KW"/>
</dbReference>
<dbReference type="HAMAP" id="MF_00796">
    <property type="entry name" value="NTPase_1"/>
    <property type="match status" value="1"/>
</dbReference>
<dbReference type="OrthoDB" id="9786803at2"/>
<evidence type="ECO:0000259" key="4">
    <source>
        <dbReference type="SMART" id="SM00382"/>
    </source>
</evidence>
<dbReference type="InterPro" id="IPR004948">
    <property type="entry name" value="Nuc-triphosphatase_THEP1"/>
</dbReference>
<keyword evidence="1" id="KW-0547">Nucleotide-binding</keyword>
<dbReference type="SMART" id="SM00382">
    <property type="entry name" value="AAA"/>
    <property type="match status" value="1"/>
</dbReference>
<dbReference type="SUPFAM" id="SSF52540">
    <property type="entry name" value="P-loop containing nucleoside triphosphate hydrolases"/>
    <property type="match status" value="1"/>
</dbReference>
<evidence type="ECO:0000313" key="6">
    <source>
        <dbReference type="Proteomes" id="UP000295777"/>
    </source>
</evidence>
<evidence type="ECO:0000256" key="3">
    <source>
        <dbReference type="ARBA" id="ARBA00022840"/>
    </source>
</evidence>
<dbReference type="PANTHER" id="PTHR43146:SF1">
    <property type="entry name" value="CANCER-RELATED NUCLEOSIDE-TRIPHOSPHATASE"/>
    <property type="match status" value="1"/>
</dbReference>
<dbReference type="Gene3D" id="3.40.50.300">
    <property type="entry name" value="P-loop containing nucleotide triphosphate hydrolases"/>
    <property type="match status" value="1"/>
</dbReference>
<sequence>MSLKVVLTGKPGVGKTTAVKRVVERLGEKAVGFWTEEIRKSGKRWGFKVVRTDGEEELLASVDFNSPFRVGRYRVNVEGFEETVVPFLERALTETEKVLIVDEVGKMELLSQKFVKLVEKLLNSENRALLTIPVKDVHPIIRRIRSFKGSVVISLTVENRDSVPDKVLKLLEEGDG</sequence>
<keyword evidence="3" id="KW-0067">ATP-binding</keyword>
<dbReference type="InterPro" id="IPR003593">
    <property type="entry name" value="AAA+_ATPase"/>
</dbReference>
<gene>
    <name evidence="5" type="ORF">CLV27_0236</name>
</gene>
<dbReference type="Proteomes" id="UP000295777">
    <property type="component" value="Unassembled WGS sequence"/>
</dbReference>
<accession>A0A4R1GHZ5</accession>
<dbReference type="GO" id="GO:0017111">
    <property type="term" value="F:ribonucleoside triphosphate phosphatase activity"/>
    <property type="evidence" value="ECO:0007669"/>
    <property type="project" value="InterPro"/>
</dbReference>
<dbReference type="EMBL" id="SMFV01000001">
    <property type="protein sequence ID" value="TCK06435.1"/>
    <property type="molecule type" value="Genomic_DNA"/>
</dbReference>